<dbReference type="CDD" id="cd01610">
    <property type="entry name" value="PAP2_like"/>
    <property type="match status" value="1"/>
</dbReference>
<keyword evidence="4" id="KW-1185">Reference proteome</keyword>
<feature type="transmembrane region" description="Helical" evidence="1">
    <location>
        <begin position="42"/>
        <end position="64"/>
    </location>
</feature>
<dbReference type="PANTHER" id="PTHR14969:SF13">
    <property type="entry name" value="AT30094P"/>
    <property type="match status" value="1"/>
</dbReference>
<dbReference type="GO" id="GO:0042392">
    <property type="term" value="F:sphingosine-1-phosphate phosphatase activity"/>
    <property type="evidence" value="ECO:0007669"/>
    <property type="project" value="TreeGrafter"/>
</dbReference>
<dbReference type="KEGG" id="csy:CENSYa_1392"/>
<gene>
    <name evidence="3" type="ordered locus">CENSYa_1392</name>
</gene>
<protein>
    <submittedName>
        <fullName evidence="3">Membrane-associated phospholipid phosphatase</fullName>
    </submittedName>
</protein>
<accession>A0RXE8</accession>
<dbReference type="SMART" id="SM00014">
    <property type="entry name" value="acidPPc"/>
    <property type="match status" value="1"/>
</dbReference>
<name>A0RXE8_CENSY</name>
<proteinExistence type="predicted"/>
<evidence type="ECO:0000259" key="2">
    <source>
        <dbReference type="SMART" id="SM00014"/>
    </source>
</evidence>
<feature type="transmembrane region" description="Helical" evidence="1">
    <location>
        <begin position="71"/>
        <end position="89"/>
    </location>
</feature>
<dbReference type="SUPFAM" id="SSF48317">
    <property type="entry name" value="Acid phosphatase/Vanadium-dependent haloperoxidase"/>
    <property type="match status" value="1"/>
</dbReference>
<organism evidence="3 4">
    <name type="scientific">Cenarchaeum symbiosum (strain A)</name>
    <dbReference type="NCBI Taxonomy" id="414004"/>
    <lineage>
        <taxon>Archaea</taxon>
        <taxon>Nitrososphaerota</taxon>
        <taxon>Candidatus Cenarchaeales</taxon>
        <taxon>Candidatus Cenarchaeaceae</taxon>
        <taxon>Candidatus Cenarchaeum</taxon>
    </lineage>
</organism>
<feature type="transmembrane region" description="Helical" evidence="1">
    <location>
        <begin position="155"/>
        <end position="174"/>
    </location>
</feature>
<keyword evidence="1" id="KW-1133">Transmembrane helix</keyword>
<feature type="domain" description="Phosphatidic acid phosphatase type 2/haloperoxidase" evidence="2">
    <location>
        <begin position="71"/>
        <end position="195"/>
    </location>
</feature>
<keyword evidence="1" id="KW-0812">Transmembrane</keyword>
<dbReference type="InterPro" id="IPR000326">
    <property type="entry name" value="PAP2/HPO"/>
</dbReference>
<reference evidence="3 4" key="1">
    <citation type="journal article" date="2006" name="Proc. Natl. Acad. Sci. U.S.A.">
        <title>Genomic analysis of the uncultivated marine crenarchaeote Cenarchaeum symbiosum.</title>
        <authorList>
            <person name="Hallam S.J."/>
            <person name="Konstantinidis K.T."/>
            <person name="Putnam N."/>
            <person name="Schleper C."/>
            <person name="Watanabe Y."/>
            <person name="Sugahara J."/>
            <person name="Preston C."/>
            <person name="de la Torre J."/>
            <person name="Richardson P.M."/>
            <person name="DeLong E.F."/>
        </authorList>
    </citation>
    <scope>NUCLEOTIDE SEQUENCE [LARGE SCALE GENOMIC DNA]</scope>
    <source>
        <strain evidence="4">A</strain>
    </source>
</reference>
<dbReference type="InterPro" id="IPR036938">
    <property type="entry name" value="PAP2/HPO_sf"/>
</dbReference>
<dbReference type="Gene3D" id="1.20.144.10">
    <property type="entry name" value="Phosphatidic acid phosphatase type 2/haloperoxidase"/>
    <property type="match status" value="1"/>
</dbReference>
<dbReference type="Proteomes" id="UP000000758">
    <property type="component" value="Chromosome"/>
</dbReference>
<dbReference type="HOGENOM" id="CLU_072573_10_3_2"/>
<evidence type="ECO:0000256" key="1">
    <source>
        <dbReference type="SAM" id="Phobius"/>
    </source>
</evidence>
<evidence type="ECO:0000313" key="4">
    <source>
        <dbReference type="Proteomes" id="UP000000758"/>
    </source>
</evidence>
<keyword evidence="1" id="KW-0472">Membrane</keyword>
<dbReference type="EnsemblBacteria" id="ABK78015">
    <property type="protein sequence ID" value="ABK78015"/>
    <property type="gene ID" value="CENSYa_1392"/>
</dbReference>
<dbReference type="STRING" id="414004.CENSYa_1392"/>
<dbReference type="EMBL" id="DP000238">
    <property type="protein sequence ID" value="ABK78015.1"/>
    <property type="molecule type" value="Genomic_DNA"/>
</dbReference>
<feature type="transmembrane region" description="Helical" evidence="1">
    <location>
        <begin position="180"/>
        <end position="200"/>
    </location>
</feature>
<feature type="transmembrane region" description="Helical" evidence="1">
    <location>
        <begin position="132"/>
        <end position="148"/>
    </location>
</feature>
<dbReference type="AlphaFoldDB" id="A0RXE8"/>
<dbReference type="Pfam" id="PF01569">
    <property type="entry name" value="PAP2"/>
    <property type="match status" value="1"/>
</dbReference>
<sequence>MLLVAAFLAVSLLVFVGATEGIDLAASGFAHESSGNIVLDLFMSSVTEVGDVFYMLVFTIVLIIIRRTRRIGIALLILLVLSTLVTGYVKCGVNRERPDLEFAGSPFIIDLSPDTFSLFCDGGFNASYPSGHVSRAMVFAVVLGFALSERFPRGCYFLLLYPALMGLSRVYLVEHFPADVVGGALLGALLAGAVGGKTGLRSVLRSKS</sequence>
<dbReference type="PANTHER" id="PTHR14969">
    <property type="entry name" value="SPHINGOSINE-1-PHOSPHATE PHOSPHOHYDROLASE"/>
    <property type="match status" value="1"/>
</dbReference>
<evidence type="ECO:0000313" key="3">
    <source>
        <dbReference type="EMBL" id="ABK78015.1"/>
    </source>
</evidence>